<reference evidence="7" key="2">
    <citation type="submission" date="2015-06" db="UniProtKB">
        <authorList>
            <consortium name="EnsemblMetazoa"/>
        </authorList>
    </citation>
    <scope>IDENTIFICATION</scope>
</reference>
<keyword evidence="2" id="KW-0689">Ribosomal protein</keyword>
<keyword evidence="8" id="KW-1185">Reference proteome</keyword>
<accession>T1H630</accession>
<dbReference type="Pfam" id="PF01778">
    <property type="entry name" value="Ribosomal_L28e"/>
    <property type="match status" value="1"/>
</dbReference>
<dbReference type="InterPro" id="IPR029004">
    <property type="entry name" value="Ribosomal_eL28/Mak16"/>
</dbReference>
<dbReference type="STRING" id="36166.T1H630"/>
<comment type="similarity">
    <text evidence="1">Belongs to the eukaryotic ribosomal protein eL28 family.</text>
</comment>
<dbReference type="GO" id="GO:0003735">
    <property type="term" value="F:structural constituent of ribosome"/>
    <property type="evidence" value="ECO:0007669"/>
    <property type="project" value="InterPro"/>
</dbReference>
<evidence type="ECO:0000256" key="2">
    <source>
        <dbReference type="ARBA" id="ARBA00022980"/>
    </source>
</evidence>
<evidence type="ECO:0000313" key="7">
    <source>
        <dbReference type="EnsemblMetazoa" id="MESCA012163-PA"/>
    </source>
</evidence>
<name>T1H630_MEGSC</name>
<reference evidence="8" key="1">
    <citation type="submission" date="2013-02" db="EMBL/GenBank/DDBJ databases">
        <authorList>
            <person name="Hughes D."/>
        </authorList>
    </citation>
    <scope>NUCLEOTIDE SEQUENCE</scope>
    <source>
        <strain>Durham</strain>
        <strain evidence="8">NC isolate 2 -- Noor lab</strain>
    </source>
</reference>
<dbReference type="GO" id="GO:0005840">
    <property type="term" value="C:ribosome"/>
    <property type="evidence" value="ECO:0007669"/>
    <property type="project" value="UniProtKB-KW"/>
</dbReference>
<sequence>QLNWLIIRNNNAHLLKQRNIKKPFSTEANNLTNLSTFRYSGLVHKKTIAIKAADKKGFTVTMNKGKLQQCPAKNKVSVTFKAGPRRSLKKLKHLLVGNKYRNDLKQ</sequence>
<dbReference type="PANTHER" id="PTHR10544">
    <property type="entry name" value="60S RIBOSOMAL PROTEIN L28"/>
    <property type="match status" value="1"/>
</dbReference>
<evidence type="ECO:0000313" key="8">
    <source>
        <dbReference type="Proteomes" id="UP000015102"/>
    </source>
</evidence>
<evidence type="ECO:0000256" key="4">
    <source>
        <dbReference type="ARBA" id="ARBA00035223"/>
    </source>
</evidence>
<dbReference type="OMA" id="VWQVIRN"/>
<dbReference type="GO" id="GO:0006412">
    <property type="term" value="P:translation"/>
    <property type="evidence" value="ECO:0007669"/>
    <property type="project" value="InterPro"/>
</dbReference>
<dbReference type="AlphaFoldDB" id="T1H630"/>
<feature type="domain" description="Ribosomal eL28/Mak16" evidence="6">
    <location>
        <begin position="2"/>
        <end position="106"/>
    </location>
</feature>
<evidence type="ECO:0000256" key="1">
    <source>
        <dbReference type="ARBA" id="ARBA00007926"/>
    </source>
</evidence>
<dbReference type="Proteomes" id="UP000015102">
    <property type="component" value="Unassembled WGS sequence"/>
</dbReference>
<proteinExistence type="inferred from homology"/>
<keyword evidence="3" id="KW-0687">Ribonucleoprotein</keyword>
<dbReference type="GO" id="GO:1990904">
    <property type="term" value="C:ribonucleoprotein complex"/>
    <property type="evidence" value="ECO:0007669"/>
    <property type="project" value="UniProtKB-KW"/>
</dbReference>
<evidence type="ECO:0000256" key="5">
    <source>
        <dbReference type="ARBA" id="ARBA00035330"/>
    </source>
</evidence>
<dbReference type="EnsemblMetazoa" id="MESCA012163-RA">
    <property type="protein sequence ID" value="MESCA012163-PA"/>
    <property type="gene ID" value="MESCA012163"/>
</dbReference>
<evidence type="ECO:0000256" key="3">
    <source>
        <dbReference type="ARBA" id="ARBA00023274"/>
    </source>
</evidence>
<dbReference type="HOGENOM" id="CLU_106801_1_0_1"/>
<dbReference type="InterPro" id="IPR002672">
    <property type="entry name" value="Ribosomal_eL28"/>
</dbReference>
<protein>
    <recommendedName>
        <fullName evidence="4">Large ribosomal subunit protein eL28</fullName>
    </recommendedName>
    <alternativeName>
        <fullName evidence="5">60S ribosomal protein L28</fullName>
    </alternativeName>
</protein>
<evidence type="ECO:0000259" key="6">
    <source>
        <dbReference type="Pfam" id="PF01778"/>
    </source>
</evidence>
<dbReference type="Gene3D" id="3.30.390.110">
    <property type="match status" value="1"/>
</dbReference>
<organism evidence="7 8">
    <name type="scientific">Megaselia scalaris</name>
    <name type="common">Humpbacked fly</name>
    <name type="synonym">Phora scalaris</name>
    <dbReference type="NCBI Taxonomy" id="36166"/>
    <lineage>
        <taxon>Eukaryota</taxon>
        <taxon>Metazoa</taxon>
        <taxon>Ecdysozoa</taxon>
        <taxon>Arthropoda</taxon>
        <taxon>Hexapoda</taxon>
        <taxon>Insecta</taxon>
        <taxon>Pterygota</taxon>
        <taxon>Neoptera</taxon>
        <taxon>Endopterygota</taxon>
        <taxon>Diptera</taxon>
        <taxon>Brachycera</taxon>
        <taxon>Muscomorpha</taxon>
        <taxon>Platypezoidea</taxon>
        <taxon>Phoridae</taxon>
        <taxon>Megaseliini</taxon>
        <taxon>Megaselia</taxon>
    </lineage>
</organism>